<name>A0A9X1YSN1_9BURK</name>
<dbReference type="SUPFAM" id="SSF88659">
    <property type="entry name" value="Sigma3 and sigma4 domains of RNA polymerase sigma factors"/>
    <property type="match status" value="1"/>
</dbReference>
<evidence type="ECO:0000256" key="2">
    <source>
        <dbReference type="ARBA" id="ARBA00023015"/>
    </source>
</evidence>
<dbReference type="GO" id="GO:0016987">
    <property type="term" value="F:sigma factor activity"/>
    <property type="evidence" value="ECO:0007669"/>
    <property type="project" value="UniProtKB-KW"/>
</dbReference>
<organism evidence="6 7">
    <name type="scientific">Scleromatobacter humisilvae</name>
    <dbReference type="NCBI Taxonomy" id="2897159"/>
    <lineage>
        <taxon>Bacteria</taxon>
        <taxon>Pseudomonadati</taxon>
        <taxon>Pseudomonadota</taxon>
        <taxon>Betaproteobacteria</taxon>
        <taxon>Burkholderiales</taxon>
        <taxon>Sphaerotilaceae</taxon>
        <taxon>Scleromatobacter</taxon>
    </lineage>
</organism>
<keyword evidence="2" id="KW-0805">Transcription regulation</keyword>
<gene>
    <name evidence="6" type="ORF">LPC04_22890</name>
</gene>
<dbReference type="AlphaFoldDB" id="A0A9X1YSN1"/>
<dbReference type="InterPro" id="IPR053812">
    <property type="entry name" value="HTH_Sigma70_ECF-like"/>
</dbReference>
<sequence length="184" mass="20916">MQTLTALIRQAQEGAQDARDQLFAAAYDELRKLARARLRDGGRNTVLDTTSLVHESYLKFMQGGQLRADDRKAFFAYSSRIMRSVIIDTVRERRAERRGGNLREVTLNTEVGDGLPSGSDEILRVHDALLALEQAEPRLARVVEMRYFGGYSEAEIAEALELTDRTVRRDWEKARLLLMAMLKS</sequence>
<keyword evidence="4" id="KW-0804">Transcription</keyword>
<dbReference type="NCBIfam" id="TIGR02999">
    <property type="entry name" value="Sig-70_X6"/>
    <property type="match status" value="1"/>
</dbReference>
<dbReference type="InterPro" id="IPR039425">
    <property type="entry name" value="RNA_pol_sigma-70-like"/>
</dbReference>
<dbReference type="InterPro" id="IPR011517">
    <property type="entry name" value="RNA_pol_sigma70_ECF-like"/>
</dbReference>
<dbReference type="GO" id="GO:0006352">
    <property type="term" value="P:DNA-templated transcription initiation"/>
    <property type="evidence" value="ECO:0007669"/>
    <property type="project" value="InterPro"/>
</dbReference>
<dbReference type="PANTHER" id="PTHR43133">
    <property type="entry name" value="RNA POLYMERASE ECF-TYPE SIGMA FACTO"/>
    <property type="match status" value="1"/>
</dbReference>
<dbReference type="PANTHER" id="PTHR43133:SF39">
    <property type="entry name" value="SIMILAR TO RNA POLYMERASE SIGMA-E FACTOR"/>
    <property type="match status" value="1"/>
</dbReference>
<dbReference type="InterPro" id="IPR013324">
    <property type="entry name" value="RNA_pol_sigma_r3/r4-like"/>
</dbReference>
<dbReference type="Gene3D" id="1.10.10.10">
    <property type="entry name" value="Winged helix-like DNA-binding domain superfamily/Winged helix DNA-binding domain"/>
    <property type="match status" value="1"/>
</dbReference>
<keyword evidence="7" id="KW-1185">Reference proteome</keyword>
<evidence type="ECO:0000256" key="1">
    <source>
        <dbReference type="ARBA" id="ARBA00010641"/>
    </source>
</evidence>
<protein>
    <submittedName>
        <fullName evidence="6">Sigma-70 family RNA polymerase sigma factor</fullName>
    </submittedName>
</protein>
<comment type="caution">
    <text evidence="6">The sequence shown here is derived from an EMBL/GenBank/DDBJ whole genome shotgun (WGS) entry which is preliminary data.</text>
</comment>
<evidence type="ECO:0000256" key="4">
    <source>
        <dbReference type="ARBA" id="ARBA00023163"/>
    </source>
</evidence>
<dbReference type="RefSeq" id="WP_275684614.1">
    <property type="nucleotide sequence ID" value="NZ_JAJLJH010000009.1"/>
</dbReference>
<comment type="similarity">
    <text evidence="1">Belongs to the sigma-70 factor family. ECF subfamily.</text>
</comment>
<dbReference type="SUPFAM" id="SSF88946">
    <property type="entry name" value="Sigma2 domain of RNA polymerase sigma factors"/>
    <property type="match status" value="1"/>
</dbReference>
<evidence type="ECO:0000313" key="6">
    <source>
        <dbReference type="EMBL" id="MCK9688566.1"/>
    </source>
</evidence>
<dbReference type="NCBIfam" id="TIGR02937">
    <property type="entry name" value="sigma70-ECF"/>
    <property type="match status" value="1"/>
</dbReference>
<accession>A0A9X1YSN1</accession>
<dbReference type="Pfam" id="PF07638">
    <property type="entry name" value="Sigma70_ECF"/>
    <property type="match status" value="1"/>
</dbReference>
<dbReference type="InterPro" id="IPR013325">
    <property type="entry name" value="RNA_pol_sigma_r2"/>
</dbReference>
<reference evidence="6" key="1">
    <citation type="submission" date="2021-11" db="EMBL/GenBank/DDBJ databases">
        <title>BS-T2-15 a new species belonging to the Comamonadaceae family isolated from the soil of a French oak forest.</title>
        <authorList>
            <person name="Mieszkin S."/>
            <person name="Alain K."/>
        </authorList>
    </citation>
    <scope>NUCLEOTIDE SEQUENCE</scope>
    <source>
        <strain evidence="6">BS-T2-15</strain>
    </source>
</reference>
<evidence type="ECO:0000313" key="7">
    <source>
        <dbReference type="Proteomes" id="UP001139353"/>
    </source>
</evidence>
<proteinExistence type="inferred from homology"/>
<dbReference type="Gene3D" id="1.10.1740.10">
    <property type="match status" value="1"/>
</dbReference>
<evidence type="ECO:0000259" key="5">
    <source>
        <dbReference type="Pfam" id="PF07638"/>
    </source>
</evidence>
<dbReference type="Proteomes" id="UP001139353">
    <property type="component" value="Unassembled WGS sequence"/>
</dbReference>
<evidence type="ECO:0000256" key="3">
    <source>
        <dbReference type="ARBA" id="ARBA00023082"/>
    </source>
</evidence>
<dbReference type="EMBL" id="JAJLJH010000009">
    <property type="protein sequence ID" value="MCK9688566.1"/>
    <property type="molecule type" value="Genomic_DNA"/>
</dbReference>
<dbReference type="InterPro" id="IPR036388">
    <property type="entry name" value="WH-like_DNA-bd_sf"/>
</dbReference>
<dbReference type="InterPro" id="IPR014284">
    <property type="entry name" value="RNA_pol_sigma-70_dom"/>
</dbReference>
<keyword evidence="3" id="KW-0731">Sigma factor</keyword>
<feature type="domain" description="RNA polymerase sigma-70 ECF-like HTH" evidence="5">
    <location>
        <begin position="1"/>
        <end position="179"/>
    </location>
</feature>